<accession>A0ACB8HR82</accession>
<gene>
    <name evidence="1" type="ORF">KPL71_025336</name>
</gene>
<protein>
    <submittedName>
        <fullName evidence="1">Cyclic nucleotide-gated ion channel 1</fullName>
    </submittedName>
</protein>
<organism evidence="1 2">
    <name type="scientific">Citrus sinensis</name>
    <name type="common">Sweet orange</name>
    <name type="synonym">Citrus aurantium var. sinensis</name>
    <dbReference type="NCBI Taxonomy" id="2711"/>
    <lineage>
        <taxon>Eukaryota</taxon>
        <taxon>Viridiplantae</taxon>
        <taxon>Streptophyta</taxon>
        <taxon>Embryophyta</taxon>
        <taxon>Tracheophyta</taxon>
        <taxon>Spermatophyta</taxon>
        <taxon>Magnoliopsida</taxon>
        <taxon>eudicotyledons</taxon>
        <taxon>Gunneridae</taxon>
        <taxon>Pentapetalae</taxon>
        <taxon>rosids</taxon>
        <taxon>malvids</taxon>
        <taxon>Sapindales</taxon>
        <taxon>Rutaceae</taxon>
        <taxon>Aurantioideae</taxon>
        <taxon>Citrus</taxon>
    </lineage>
</organism>
<dbReference type="Proteomes" id="UP000829398">
    <property type="component" value="Chromosome 9"/>
</dbReference>
<comment type="caution">
    <text evidence="1">The sequence shown here is derived from an EMBL/GenBank/DDBJ whole genome shotgun (WGS) entry which is preliminary data.</text>
</comment>
<evidence type="ECO:0000313" key="2">
    <source>
        <dbReference type="Proteomes" id="UP000829398"/>
    </source>
</evidence>
<proteinExistence type="predicted"/>
<dbReference type="EMBL" id="CM039178">
    <property type="protein sequence ID" value="KAH9677315.1"/>
    <property type="molecule type" value="Genomic_DNA"/>
</dbReference>
<reference evidence="2" key="1">
    <citation type="journal article" date="2023" name="Hortic. Res.">
        <title>A chromosome-level phased genome enabling allele-level studies in sweet orange: a case study on citrus Huanglongbing tolerance.</title>
        <authorList>
            <person name="Wu B."/>
            <person name="Yu Q."/>
            <person name="Deng Z."/>
            <person name="Duan Y."/>
            <person name="Luo F."/>
            <person name="Gmitter F. Jr."/>
        </authorList>
    </citation>
    <scope>NUCLEOTIDE SEQUENCE [LARGE SCALE GENOMIC DNA]</scope>
    <source>
        <strain evidence="2">cv. Valencia</strain>
    </source>
</reference>
<sequence>MRKIIGYKATARKELAPSQLNFCPFLLAIYVFATVLKAHKPTSTINFTSRFFDLEGGAARESSGEINYGSSSAGRVLKPRVRRRLALEIERIRTNRQVSKAPKSRYGIVGKSMLYLKIVLSPHGPLWNWIFLISCLIAISLDPLFLYIPVISDEKKCLRLDNKLGTAAIFLRSFLDFFHIIYVIFRLRTKSFAPCWEYPQRSLNEYAQEITRKYLLFFLPIDLLAILPLPQVVVSVIIQTTRGSKVLSGLKLLKFFVIFQYVPRLIRIYPLFSNVTRTSCKLDESKFFKAAFNLLLYMVASHVFGALWYFFAIVREVACWKSACINHTGCSHASFYCHDTAGNNTFVKDFCPTKPQNTSIFDFGIFQDALQSGIVEVTDFPQKFSHCFLWGLQNLSCFGQNLQTSSYFWENFFAIVITISGLVFFLYLIGNIQIYLQSKTIRSEEMRLKGQEIEQWMGFRKLSRDLQQKLRNYRQYVWRETKGVDVENLLNNLPSDLKRNIKSELGLELLLNVPLFQNLDAKTLDDICSYLKPVLYAEESHIVLEGDRIDGMLFVMRGKLWSATMVGGRMSFQSGFYLSAGDYYGEELISWALDPNSSHYLPISSRTVRAATEVEAFVLMSDNLRAVTSELSRRLCYKQLHHAFRVYSHQWRTWAACSIQAAWRRYKRRNLEEFLNAEENRLQGEWAAGGGITSSLGATIYPSRFAAHALLAAQSNRSLLLQKPAEPDFRLAFRKMLMTDFKMPLFQSLDAKTLDDICIYLKPVLYEKKSWIFREGRPVDKTLFIMQGKLDSMTSNNINGGTLGGFFNLAHLGTGDLCGEELLTWALDPQSSFRPPNSTRTVVARTEVEAFALTTDDLKAVASKSRRLRSKLLRHTYRFYSQQWRTWAACSIQAAWSQYKLQKLQREKENRVQLQDTLAKAGGSSPSSEATLFVSRLFATDAPRSGARKTRLLEKVPAVPNLKPVEPSTAEEQ</sequence>
<name>A0ACB8HR82_CITSI</name>
<keyword evidence="2" id="KW-1185">Reference proteome</keyword>
<evidence type="ECO:0000313" key="1">
    <source>
        <dbReference type="EMBL" id="KAH9677315.1"/>
    </source>
</evidence>